<keyword evidence="14" id="KW-0479">Metal-binding</keyword>
<evidence type="ECO:0000313" key="16">
    <source>
        <dbReference type="Proteomes" id="UP000232693"/>
    </source>
</evidence>
<keyword evidence="8 14" id="KW-0378">Hydrolase</keyword>
<dbReference type="Gene3D" id="3.40.710.10">
    <property type="entry name" value="DD-peptidase/beta-lactamase superfamily"/>
    <property type="match status" value="1"/>
</dbReference>
<dbReference type="UniPathway" id="UPA00219"/>
<dbReference type="InterPro" id="IPR050515">
    <property type="entry name" value="Beta-lactam/transpept"/>
</dbReference>
<evidence type="ECO:0000256" key="1">
    <source>
        <dbReference type="ARBA" id="ARBA00004167"/>
    </source>
</evidence>
<keyword evidence="6 14" id="KW-0645">Protease</keyword>
<keyword evidence="14" id="KW-0862">Zinc</keyword>
<dbReference type="RefSeq" id="WP_106645876.1">
    <property type="nucleotide sequence ID" value="NZ_BMGO01000001.1"/>
</dbReference>
<keyword evidence="7 14" id="KW-0812">Transmembrane</keyword>
<dbReference type="Pfam" id="PF00905">
    <property type="entry name" value="Transpeptidase"/>
    <property type="match status" value="1"/>
</dbReference>
<dbReference type="GO" id="GO:0008270">
    <property type="term" value="F:zinc ion binding"/>
    <property type="evidence" value="ECO:0007669"/>
    <property type="project" value="UniProtKB-UniRule"/>
</dbReference>
<comment type="cofactor">
    <cofactor evidence="14">
        <name>Zn(2+)</name>
        <dbReference type="ChEBI" id="CHEBI:29105"/>
    </cofactor>
    <text evidence="14">Binds one Zn(2+) ion per subunit.</text>
</comment>
<organism evidence="15 16">
    <name type="scientific">Kangiella profundi</name>
    <dbReference type="NCBI Taxonomy" id="1561924"/>
    <lineage>
        <taxon>Bacteria</taxon>
        <taxon>Pseudomonadati</taxon>
        <taxon>Pseudomonadota</taxon>
        <taxon>Gammaproteobacteria</taxon>
        <taxon>Kangiellales</taxon>
        <taxon>Kangiellaceae</taxon>
        <taxon>Kangiella</taxon>
    </lineage>
</organism>
<evidence type="ECO:0000256" key="10">
    <source>
        <dbReference type="ARBA" id="ARBA00022984"/>
    </source>
</evidence>
<dbReference type="GO" id="GO:0009252">
    <property type="term" value="P:peptidoglycan biosynthetic process"/>
    <property type="evidence" value="ECO:0007669"/>
    <property type="project" value="UniProtKB-UniRule"/>
</dbReference>
<dbReference type="InterPro" id="IPR036138">
    <property type="entry name" value="PBP_dimer_sf"/>
</dbReference>
<feature type="binding site" evidence="14">
    <location>
        <position position="369"/>
    </location>
    <ligand>
        <name>Zn(2+)</name>
        <dbReference type="ChEBI" id="CHEBI:29105"/>
    </ligand>
</feature>
<dbReference type="GO" id="GO:0071555">
    <property type="term" value="P:cell wall organization"/>
    <property type="evidence" value="ECO:0007669"/>
    <property type="project" value="UniProtKB-KW"/>
</dbReference>
<dbReference type="EC" id="3.4.16.4" evidence="14"/>
<keyword evidence="10 14" id="KW-0573">Peptidoglycan synthesis</keyword>
<dbReference type="InterPro" id="IPR012338">
    <property type="entry name" value="Beta-lactam/transpept-like"/>
</dbReference>
<evidence type="ECO:0000256" key="12">
    <source>
        <dbReference type="ARBA" id="ARBA00023136"/>
    </source>
</evidence>
<comment type="similarity">
    <text evidence="14">Belongs to the transpeptidase family. MrdA subfamily.</text>
</comment>
<dbReference type="OrthoDB" id="9766847at2"/>
<accession>A0A2K9ANH0</accession>
<dbReference type="GO" id="GO:0009002">
    <property type="term" value="F:serine-type D-Ala-D-Ala carboxypeptidase activity"/>
    <property type="evidence" value="ECO:0007669"/>
    <property type="project" value="UniProtKB-UniRule"/>
</dbReference>
<evidence type="ECO:0000256" key="6">
    <source>
        <dbReference type="ARBA" id="ARBA00022670"/>
    </source>
</evidence>
<keyword evidence="4 14" id="KW-0997">Cell inner membrane</keyword>
<evidence type="ECO:0000256" key="7">
    <source>
        <dbReference type="ARBA" id="ARBA00022692"/>
    </source>
</evidence>
<evidence type="ECO:0000313" key="15">
    <source>
        <dbReference type="EMBL" id="AUD77963.1"/>
    </source>
</evidence>
<dbReference type="PANTHER" id="PTHR30627">
    <property type="entry name" value="PEPTIDOGLYCAN D,D-TRANSPEPTIDASE"/>
    <property type="match status" value="1"/>
</dbReference>
<feature type="binding site" evidence="14">
    <location>
        <position position="389"/>
    </location>
    <ligand>
        <name>Zn(2+)</name>
        <dbReference type="ChEBI" id="CHEBI:29105"/>
    </ligand>
</feature>
<evidence type="ECO:0000256" key="8">
    <source>
        <dbReference type="ARBA" id="ARBA00022801"/>
    </source>
</evidence>
<evidence type="ECO:0000256" key="9">
    <source>
        <dbReference type="ARBA" id="ARBA00022960"/>
    </source>
</evidence>
<dbReference type="InterPro" id="IPR001460">
    <property type="entry name" value="PCN-bd_Tpept"/>
</dbReference>
<dbReference type="GO" id="GO:0008658">
    <property type="term" value="F:penicillin binding"/>
    <property type="evidence" value="ECO:0007669"/>
    <property type="project" value="UniProtKB-UniRule"/>
</dbReference>
<feature type="active site" description="Acyl-ester intermediate" evidence="14">
    <location>
        <position position="330"/>
    </location>
</feature>
<keyword evidence="12 14" id="KW-0472">Membrane</keyword>
<comment type="catalytic activity">
    <reaction evidence="14">
        <text>Preferential cleavage: (Ac)2-L-Lys-D-Ala-|-D-Ala. Also transpeptidation of peptidyl-alanyl moieties that are N-acyl substituents of D-alanine.</text>
        <dbReference type="EC" id="3.4.16.4"/>
    </reaction>
</comment>
<protein>
    <recommendedName>
        <fullName evidence="14">Peptidoglycan D,D-transpeptidase MrdA</fullName>
        <ecNumber evidence="14">3.4.16.4</ecNumber>
    </recommendedName>
    <alternativeName>
        <fullName evidence="14">Penicillin-binding protein 2</fullName>
        <shortName evidence="14">PBP-2</shortName>
    </alternativeName>
</protein>
<feature type="binding site" evidence="14">
    <location>
        <position position="354"/>
    </location>
    <ligand>
        <name>Zn(2+)</name>
        <dbReference type="ChEBI" id="CHEBI:29105"/>
    </ligand>
</feature>
<dbReference type="Proteomes" id="UP000232693">
    <property type="component" value="Chromosome"/>
</dbReference>
<dbReference type="NCBIfam" id="TIGR03423">
    <property type="entry name" value="pbp2_mrdA"/>
    <property type="match status" value="1"/>
</dbReference>
<evidence type="ECO:0000256" key="5">
    <source>
        <dbReference type="ARBA" id="ARBA00022645"/>
    </source>
</evidence>
<dbReference type="GO" id="GO:0006508">
    <property type="term" value="P:proteolysis"/>
    <property type="evidence" value="ECO:0007669"/>
    <property type="project" value="UniProtKB-KW"/>
</dbReference>
<dbReference type="AlphaFoldDB" id="A0A2K9ANH0"/>
<reference evidence="15 16" key="1">
    <citation type="submission" date="2017-12" db="EMBL/GenBank/DDBJ databases">
        <title>Kangiella profundi FT102 completed genome.</title>
        <authorList>
            <person name="Xu J."/>
            <person name="Wang J."/>
            <person name="Lu Y."/>
        </authorList>
    </citation>
    <scope>NUCLEOTIDE SEQUENCE [LARGE SCALE GENOMIC DNA]</scope>
    <source>
        <strain evidence="15 16">FT102</strain>
    </source>
</reference>
<feature type="binding site" evidence="14">
    <location>
        <position position="375"/>
    </location>
    <ligand>
        <name>Zn(2+)</name>
        <dbReference type="ChEBI" id="CHEBI:29105"/>
    </ligand>
</feature>
<keyword evidence="9 14" id="KW-0133">Cell shape</keyword>
<sequence>MYKRQAIKDVGRETSMFFARCIVALFIVFILMVVLISRQFKLQVLDYQKYQTQSENNRISIQSVAPVRGLIYDRDGKLLAQNRSIFTLEITPEQTRDLPKLVQELRNVLTISDEQVLKFLEQIKFRPKFNSYVLKSNLTEEEVAKFSVVQHMYPGASLEARLERYYPYKGDLVHVLGRMGAINVEELEAMDEETRLRYAATSKIGKLGLERYYESILHGEVGSQRVETDVRGRIIRVLERDEPVAGMDIHLHLDLGLQRRATELMKEVGARGAIVAIEPSTGGVLAMVSQPGYDPNLFTGGISAEEYRKLLTPERPLYNRAVQGTYSPASTIKPHLAWLGLKEGVITPETKIRDPGWFSLPNNDRRYRDWKRWGHAPYMDVVDSIIESCDTFFYDLAVRIGIDRIHEGMTQFGFGQKTGIDMEEEKVGILPSREWKRTARKEPWYNGDTVNIGIGQGYWTVTPLQLANSTAVIANDGIRYQLQLVREFVEGNIHEQNVPVMAYHQIDTGDGRWLDLVKESMREVITGTKGTARTAFQGAEYIAAGKTGTAQVKSLGEEEEYDAETLAEKFHDNALFIGYAPYENPKIAIAVVMENAGGGGSNAAPIARKLMDYYLIDQYLIEQHQESEPTTETEVVNNGSAQ</sequence>
<dbReference type="InterPro" id="IPR005311">
    <property type="entry name" value="PBP_dimer"/>
</dbReference>
<keyword evidence="13 14" id="KW-0961">Cell wall biogenesis/degradation</keyword>
<gene>
    <name evidence="14 15" type="primary">mrdA</name>
    <name evidence="15" type="ORF">CW740_01385</name>
</gene>
<evidence type="ECO:0000256" key="3">
    <source>
        <dbReference type="ARBA" id="ARBA00022475"/>
    </source>
</evidence>
<keyword evidence="11 14" id="KW-1133">Transmembrane helix</keyword>
<dbReference type="GO" id="GO:0005886">
    <property type="term" value="C:plasma membrane"/>
    <property type="evidence" value="ECO:0007669"/>
    <property type="project" value="UniProtKB-SubCell"/>
</dbReference>
<dbReference type="GO" id="GO:0071972">
    <property type="term" value="F:peptidoglycan L,D-transpeptidase activity"/>
    <property type="evidence" value="ECO:0007669"/>
    <property type="project" value="TreeGrafter"/>
</dbReference>
<dbReference type="SUPFAM" id="SSF56519">
    <property type="entry name" value="Penicillin binding protein dimerisation domain"/>
    <property type="match status" value="1"/>
</dbReference>
<comment type="subcellular location">
    <subcellularLocation>
        <location evidence="14">Cell inner membrane</location>
        <topology evidence="14">Single-pass membrane protein</topology>
    </subcellularLocation>
    <subcellularLocation>
        <location evidence="2">Cell membrane</location>
    </subcellularLocation>
    <subcellularLocation>
        <location evidence="1">Membrane</location>
        <topology evidence="1">Single-pass membrane protein</topology>
    </subcellularLocation>
</comment>
<proteinExistence type="inferred from homology"/>
<dbReference type="InterPro" id="IPR017790">
    <property type="entry name" value="Penicillin-binding_protein_2"/>
</dbReference>
<dbReference type="Gene3D" id="3.30.1390.30">
    <property type="entry name" value="Penicillin-binding protein 2a, domain 3"/>
    <property type="match status" value="1"/>
</dbReference>
<comment type="pathway">
    <text evidence="14">Cell wall biogenesis; peptidoglycan biosynthesis.</text>
</comment>
<dbReference type="GO" id="GO:0008360">
    <property type="term" value="P:regulation of cell shape"/>
    <property type="evidence" value="ECO:0007669"/>
    <property type="project" value="UniProtKB-KW"/>
</dbReference>
<evidence type="ECO:0000256" key="14">
    <source>
        <dbReference type="HAMAP-Rule" id="MF_02081"/>
    </source>
</evidence>
<dbReference type="EMBL" id="CP025120">
    <property type="protein sequence ID" value="AUD77963.1"/>
    <property type="molecule type" value="Genomic_DNA"/>
</dbReference>
<keyword evidence="16" id="KW-1185">Reference proteome</keyword>
<evidence type="ECO:0000256" key="13">
    <source>
        <dbReference type="ARBA" id="ARBA00023316"/>
    </source>
</evidence>
<dbReference type="Pfam" id="PF03717">
    <property type="entry name" value="PBP_dimer"/>
    <property type="match status" value="1"/>
</dbReference>
<evidence type="ECO:0000256" key="11">
    <source>
        <dbReference type="ARBA" id="ARBA00022989"/>
    </source>
</evidence>
<evidence type="ECO:0000256" key="4">
    <source>
        <dbReference type="ARBA" id="ARBA00022519"/>
    </source>
</evidence>
<dbReference type="SUPFAM" id="SSF56601">
    <property type="entry name" value="beta-lactamase/transpeptidase-like"/>
    <property type="match status" value="1"/>
</dbReference>
<keyword evidence="5 14" id="KW-0121">Carboxypeptidase</keyword>
<feature type="transmembrane region" description="Helical" evidence="14">
    <location>
        <begin position="21"/>
        <end position="40"/>
    </location>
</feature>
<keyword evidence="3 14" id="KW-1003">Cell membrane</keyword>
<dbReference type="Gene3D" id="3.90.1310.10">
    <property type="entry name" value="Penicillin-binding protein 2a (Domain 2)"/>
    <property type="match status" value="1"/>
</dbReference>
<dbReference type="HAMAP" id="MF_02081">
    <property type="entry name" value="MrdA_transpept"/>
    <property type="match status" value="1"/>
</dbReference>
<dbReference type="KEGG" id="kpd:CW740_01385"/>
<dbReference type="PANTHER" id="PTHR30627:SF2">
    <property type="entry name" value="PEPTIDOGLYCAN D,D-TRANSPEPTIDASE MRDA"/>
    <property type="match status" value="1"/>
</dbReference>
<name>A0A2K9ANH0_9GAMM</name>
<comment type="function">
    <text evidence="14">Catalyzes cross-linking of the peptidoglycan cell wall.</text>
</comment>
<evidence type="ECO:0000256" key="2">
    <source>
        <dbReference type="ARBA" id="ARBA00004236"/>
    </source>
</evidence>